<sequence>MTTNYIPLFISLAASHNWPLNQLDIKDALCHGDLLEEMYMEQPPVSTVTVGTILLVVYVDNIVNKEDGFTGISSPKLFLYAKFHTKDLGQLKYFLGVEVTISKKGILSQQIDEIQLLHRLLAKLDSANVTTSNYVQLGIAFVAHLNSWIVDSSANRYMTGSSKGIQNYSPCLKGDNVKIANGSLTPISGKGSVVCTPNIKLSSCAPCP</sequence>
<name>A0A1U7VMU2_NICSY</name>
<gene>
    <name evidence="3" type="primary">LOC104218800</name>
</gene>
<organism evidence="2 3">
    <name type="scientific">Nicotiana sylvestris</name>
    <name type="common">Wood tobacco</name>
    <name type="synonym">South American tobacco</name>
    <dbReference type="NCBI Taxonomy" id="4096"/>
    <lineage>
        <taxon>Eukaryota</taxon>
        <taxon>Viridiplantae</taxon>
        <taxon>Streptophyta</taxon>
        <taxon>Embryophyta</taxon>
        <taxon>Tracheophyta</taxon>
        <taxon>Spermatophyta</taxon>
        <taxon>Magnoliopsida</taxon>
        <taxon>eudicotyledons</taxon>
        <taxon>Gunneridae</taxon>
        <taxon>Pentapetalae</taxon>
        <taxon>asterids</taxon>
        <taxon>lamiids</taxon>
        <taxon>Solanales</taxon>
        <taxon>Solanaceae</taxon>
        <taxon>Nicotianoideae</taxon>
        <taxon>Nicotianeae</taxon>
        <taxon>Nicotiana</taxon>
    </lineage>
</organism>
<feature type="domain" description="Retrovirus-related Pol polyprotein from transposon TNT 1-94-like beta-barrel" evidence="1">
    <location>
        <begin position="148"/>
        <end position="195"/>
    </location>
</feature>
<evidence type="ECO:0000259" key="1">
    <source>
        <dbReference type="Pfam" id="PF22936"/>
    </source>
</evidence>
<evidence type="ECO:0000313" key="3">
    <source>
        <dbReference type="RefSeq" id="XP_009767688.1"/>
    </source>
</evidence>
<dbReference type="RefSeq" id="XP_009767688.1">
    <property type="nucleotide sequence ID" value="XM_009769386.1"/>
</dbReference>
<reference evidence="2" key="1">
    <citation type="journal article" date="2013" name="Genome Biol.">
        <title>Reference genomes and transcriptomes of Nicotiana sylvestris and Nicotiana tomentosiformis.</title>
        <authorList>
            <person name="Sierro N."/>
            <person name="Battey J.N."/>
            <person name="Ouadi S."/>
            <person name="Bovet L."/>
            <person name="Goepfert S."/>
            <person name="Bakaher N."/>
            <person name="Peitsch M.C."/>
            <person name="Ivanov N.V."/>
        </authorList>
    </citation>
    <scope>NUCLEOTIDE SEQUENCE [LARGE SCALE GENOMIC DNA]</scope>
</reference>
<accession>A0A1U7VMU2</accession>
<protein>
    <submittedName>
        <fullName evidence="3">Uncharacterized protein LOC104218800</fullName>
    </submittedName>
</protein>
<keyword evidence="2" id="KW-1185">Reference proteome</keyword>
<dbReference type="Proteomes" id="UP000189701">
    <property type="component" value="Unplaced"/>
</dbReference>
<reference evidence="3" key="2">
    <citation type="submission" date="2025-08" db="UniProtKB">
        <authorList>
            <consortium name="RefSeq"/>
        </authorList>
    </citation>
    <scope>IDENTIFICATION</scope>
    <source>
        <tissue evidence="3">Leaf</tissue>
    </source>
</reference>
<evidence type="ECO:0000313" key="2">
    <source>
        <dbReference type="Proteomes" id="UP000189701"/>
    </source>
</evidence>
<dbReference type="InterPro" id="IPR054722">
    <property type="entry name" value="PolX-like_BBD"/>
</dbReference>
<dbReference type="Pfam" id="PF22936">
    <property type="entry name" value="Pol_BBD"/>
    <property type="match status" value="1"/>
</dbReference>
<dbReference type="AlphaFoldDB" id="A0A1U7VMU2"/>
<proteinExistence type="predicted"/>
<dbReference type="eggNOG" id="KOG0017">
    <property type="taxonomic scope" value="Eukaryota"/>
</dbReference>